<dbReference type="EMBL" id="RPFJ01000040">
    <property type="protein sequence ID" value="RPD93030.1"/>
    <property type="molecule type" value="Genomic_DNA"/>
</dbReference>
<gene>
    <name evidence="2" type="ORF">EGM88_13835</name>
</gene>
<keyword evidence="1" id="KW-0732">Signal</keyword>
<name>A0A3N4NLR5_9FLAO</name>
<proteinExistence type="predicted"/>
<comment type="caution">
    <text evidence="2">The sequence shown here is derived from an EMBL/GenBank/DDBJ whole genome shotgun (WGS) entry which is preliminary data.</text>
</comment>
<dbReference type="InterPro" id="IPR008969">
    <property type="entry name" value="CarboxyPept-like_regulatory"/>
</dbReference>
<keyword evidence="2" id="KW-0121">Carboxypeptidase</keyword>
<feature type="signal peptide" evidence="1">
    <location>
        <begin position="1"/>
        <end position="20"/>
    </location>
</feature>
<reference evidence="2 3" key="1">
    <citation type="submission" date="2018-11" db="EMBL/GenBank/DDBJ databases">
        <title>Aureibaculum marinum gen. nov., sp. nov., a member of the family Flavobacteriaceae isolated from the Bohai Sea.</title>
        <authorList>
            <person name="Ji X."/>
        </authorList>
    </citation>
    <scope>NUCLEOTIDE SEQUENCE [LARGE SCALE GENOMIC DNA]</scope>
    <source>
        <strain evidence="2 3">BH-SD17</strain>
    </source>
</reference>
<dbReference type="GO" id="GO:0004180">
    <property type="term" value="F:carboxypeptidase activity"/>
    <property type="evidence" value="ECO:0007669"/>
    <property type="project" value="UniProtKB-KW"/>
</dbReference>
<dbReference type="SUPFAM" id="SSF49464">
    <property type="entry name" value="Carboxypeptidase regulatory domain-like"/>
    <property type="match status" value="1"/>
</dbReference>
<protein>
    <submittedName>
        <fullName evidence="2">Carboxypeptidase-like regulatory domain-containing protein</fullName>
    </submittedName>
</protein>
<dbReference type="OrthoDB" id="1467339at2"/>
<dbReference type="RefSeq" id="WP_123899010.1">
    <property type="nucleotide sequence ID" value="NZ_RPFJ01000040.1"/>
</dbReference>
<feature type="chain" id="PRO_5018325300" evidence="1">
    <location>
        <begin position="21"/>
        <end position="279"/>
    </location>
</feature>
<dbReference type="Proteomes" id="UP000270856">
    <property type="component" value="Unassembled WGS sequence"/>
</dbReference>
<keyword evidence="3" id="KW-1185">Reference proteome</keyword>
<sequence>MQKLIPTLLALFLCFSVVHGQTETDITRNQDSIKILKGRIIDVNDKMPLQSAHIFNMNTAEGTITNSNGDFEIPAQSNDTLHISYIGYQSIKLKITNDLLRGNELEIAIHEKTVEIEEVTVKVHNLIGVLEIDAKNVPMDKFSRIHIEGLPQTYEIGRPKAREYTGVGAALFNPVDFWYTKFGKKPKELKKLKKLKEQDNSRDMMEEKFSREILMDYMDMSRKELDDLLKECNYSDSFVKKASDLQIIEAVLECYENYKAIKEGTVSKEKVRVNNENKN</sequence>
<accession>A0A3N4NLR5</accession>
<dbReference type="AlphaFoldDB" id="A0A3N4NLR5"/>
<keyword evidence="2" id="KW-0378">Hydrolase</keyword>
<evidence type="ECO:0000313" key="3">
    <source>
        <dbReference type="Proteomes" id="UP000270856"/>
    </source>
</evidence>
<evidence type="ECO:0000313" key="2">
    <source>
        <dbReference type="EMBL" id="RPD93030.1"/>
    </source>
</evidence>
<keyword evidence="2" id="KW-0645">Protease</keyword>
<organism evidence="2 3">
    <name type="scientific">Aureibaculum marinum</name>
    <dbReference type="NCBI Taxonomy" id="2487930"/>
    <lineage>
        <taxon>Bacteria</taxon>
        <taxon>Pseudomonadati</taxon>
        <taxon>Bacteroidota</taxon>
        <taxon>Flavobacteriia</taxon>
        <taxon>Flavobacteriales</taxon>
        <taxon>Flavobacteriaceae</taxon>
        <taxon>Aureibaculum</taxon>
    </lineage>
</organism>
<evidence type="ECO:0000256" key="1">
    <source>
        <dbReference type="SAM" id="SignalP"/>
    </source>
</evidence>
<dbReference type="Pfam" id="PF13715">
    <property type="entry name" value="CarbopepD_reg_2"/>
    <property type="match status" value="1"/>
</dbReference>